<dbReference type="GO" id="GO:0005615">
    <property type="term" value="C:extracellular space"/>
    <property type="evidence" value="ECO:0007669"/>
    <property type="project" value="TreeGrafter"/>
</dbReference>
<evidence type="ECO:0000313" key="4">
    <source>
        <dbReference type="Proteomes" id="UP000095281"/>
    </source>
</evidence>
<evidence type="ECO:0000256" key="2">
    <source>
        <dbReference type="ARBA" id="ARBA00023180"/>
    </source>
</evidence>
<dbReference type="InterPro" id="IPR001881">
    <property type="entry name" value="EGF-like_Ca-bd_dom"/>
</dbReference>
<organism evidence="4 5">
    <name type="scientific">Meloidogyne hapla</name>
    <name type="common">Root-knot nematode worm</name>
    <dbReference type="NCBI Taxonomy" id="6305"/>
    <lineage>
        <taxon>Eukaryota</taxon>
        <taxon>Metazoa</taxon>
        <taxon>Ecdysozoa</taxon>
        <taxon>Nematoda</taxon>
        <taxon>Chromadorea</taxon>
        <taxon>Rhabditida</taxon>
        <taxon>Tylenchina</taxon>
        <taxon>Tylenchomorpha</taxon>
        <taxon>Tylenchoidea</taxon>
        <taxon>Meloidogynidae</taxon>
        <taxon>Meloidogyninae</taxon>
        <taxon>Meloidogyne</taxon>
    </lineage>
</organism>
<feature type="domain" description="VWFC" evidence="3">
    <location>
        <begin position="137"/>
        <end position="197"/>
    </location>
</feature>
<sequence>MANNYSPNIILREFTADVAIPLEHQCPQLQIRSERGERTSELTEIEQKLQEINIRFSQFEERLYRMEMHQHGCPILDESGRTTFIQSGSLIQNFTKCNECQCDYEGNLYCKQIGCPFLNCSYPLKPLPGQCCPRCGKRCLFNGRFYESGETFSPKTCTYCSCLDGRMECSFKFPTHCPRLDCQDQETPPGECCPVCVNINHCNFKSCSPNATCQTGKYSATCRCKKKCGQGTLCINLPGLFICKCLPGFSHLLDDKTKNEIKSCFDLNKNKINFN</sequence>
<dbReference type="SMART" id="SM00214">
    <property type="entry name" value="VWC"/>
    <property type="match status" value="2"/>
</dbReference>
<dbReference type="Proteomes" id="UP000095281">
    <property type="component" value="Unplaced"/>
</dbReference>
<dbReference type="Gene3D" id="2.10.70.10">
    <property type="entry name" value="Complement Module, domain 1"/>
    <property type="match status" value="1"/>
</dbReference>
<evidence type="ECO:0000313" key="5">
    <source>
        <dbReference type="WBParaSite" id="MhA1_Contig1761.frz3.gene5"/>
    </source>
</evidence>
<dbReference type="GO" id="GO:0008201">
    <property type="term" value="F:heparin binding"/>
    <property type="evidence" value="ECO:0007669"/>
    <property type="project" value="TreeGrafter"/>
</dbReference>
<dbReference type="PANTHER" id="PTHR24042">
    <property type="entry name" value="NEL HOMOLOG"/>
    <property type="match status" value="1"/>
</dbReference>
<dbReference type="InterPro" id="IPR051586">
    <property type="entry name" value="PKC-binding_NELL"/>
</dbReference>
<evidence type="ECO:0000259" key="3">
    <source>
        <dbReference type="PROSITE" id="PS50184"/>
    </source>
</evidence>
<keyword evidence="1" id="KW-1015">Disulfide bond</keyword>
<dbReference type="InterPro" id="IPR001007">
    <property type="entry name" value="VWF_dom"/>
</dbReference>
<name>A0A1I8BBI8_MELHA</name>
<protein>
    <submittedName>
        <fullName evidence="5">VWFC domain-containing protein</fullName>
    </submittedName>
</protein>
<dbReference type="AlphaFoldDB" id="A0A1I8BBI8"/>
<proteinExistence type="predicted"/>
<evidence type="ECO:0000256" key="1">
    <source>
        <dbReference type="ARBA" id="ARBA00023157"/>
    </source>
</evidence>
<dbReference type="Gene3D" id="6.20.200.20">
    <property type="match status" value="1"/>
</dbReference>
<dbReference type="WBParaSite" id="MhA1_Contig1761.frz3.gene5">
    <property type="protein sequence ID" value="MhA1_Contig1761.frz3.gene5"/>
    <property type="gene ID" value="MhA1_Contig1761.frz3.gene5"/>
</dbReference>
<dbReference type="SUPFAM" id="SSF57603">
    <property type="entry name" value="FnI-like domain"/>
    <property type="match status" value="2"/>
</dbReference>
<keyword evidence="2" id="KW-0325">Glycoprotein</keyword>
<dbReference type="SMART" id="SM00179">
    <property type="entry name" value="EGF_CA"/>
    <property type="match status" value="1"/>
</dbReference>
<dbReference type="Pfam" id="PF23334">
    <property type="entry name" value="VWC2L_2nd"/>
    <property type="match status" value="1"/>
</dbReference>
<dbReference type="GO" id="GO:0005509">
    <property type="term" value="F:calcium ion binding"/>
    <property type="evidence" value="ECO:0007669"/>
    <property type="project" value="InterPro"/>
</dbReference>
<dbReference type="PROSITE" id="PS50184">
    <property type="entry name" value="VWFC_2"/>
    <property type="match status" value="1"/>
</dbReference>
<keyword evidence="4" id="KW-1185">Reference proteome</keyword>
<reference evidence="5" key="1">
    <citation type="submission" date="2016-11" db="UniProtKB">
        <authorList>
            <consortium name="WormBaseParasite"/>
        </authorList>
    </citation>
    <scope>IDENTIFICATION</scope>
</reference>
<accession>A0A1I8BBI8</accession>
<dbReference type="Gene3D" id="2.10.25.10">
    <property type="entry name" value="Laminin"/>
    <property type="match status" value="1"/>
</dbReference>
<dbReference type="Pfam" id="PF00093">
    <property type="entry name" value="VWC"/>
    <property type="match status" value="1"/>
</dbReference>
<dbReference type="PANTHER" id="PTHR24042:SF5">
    <property type="entry name" value="EGF-LIKE CALCIUM-BINDING DOMAIN-CONTAINING PROTEIN"/>
    <property type="match status" value="1"/>
</dbReference>